<protein>
    <submittedName>
        <fullName evidence="1">Uncharacterized protein</fullName>
    </submittedName>
</protein>
<name>A0A3M7RUY9_BRAPC</name>
<comment type="caution">
    <text evidence="1">The sequence shown here is derived from an EMBL/GenBank/DDBJ whole genome shotgun (WGS) entry which is preliminary data.</text>
</comment>
<evidence type="ECO:0000313" key="1">
    <source>
        <dbReference type="EMBL" id="RNA27260.1"/>
    </source>
</evidence>
<dbReference type="Proteomes" id="UP000276133">
    <property type="component" value="Unassembled WGS sequence"/>
</dbReference>
<dbReference type="AlphaFoldDB" id="A0A3M7RUY9"/>
<keyword evidence="2" id="KW-1185">Reference proteome</keyword>
<evidence type="ECO:0000313" key="2">
    <source>
        <dbReference type="Proteomes" id="UP000276133"/>
    </source>
</evidence>
<accession>A0A3M7RUY9</accession>
<reference evidence="1 2" key="1">
    <citation type="journal article" date="2018" name="Sci. Rep.">
        <title>Genomic signatures of local adaptation to the degree of environmental predictability in rotifers.</title>
        <authorList>
            <person name="Franch-Gras L."/>
            <person name="Hahn C."/>
            <person name="Garcia-Roger E.M."/>
            <person name="Carmona M.J."/>
            <person name="Serra M."/>
            <person name="Gomez A."/>
        </authorList>
    </citation>
    <scope>NUCLEOTIDE SEQUENCE [LARGE SCALE GENOMIC DNA]</scope>
    <source>
        <strain evidence="1">HYR1</strain>
    </source>
</reference>
<dbReference type="EMBL" id="REGN01002571">
    <property type="protein sequence ID" value="RNA27260.1"/>
    <property type="molecule type" value="Genomic_DNA"/>
</dbReference>
<sequence>MSSQELSKTSHVSFLLLITLAKHEDTEIGLKSLGLNDDLFLNFEISFQNRCLLYLKKLNSLIIRLFSILRSRRNLRKSSSSCCLTIPTEFFRFDSTNFTFRLISFNFSSQFALFVDIFLIEEELLVDFSAVLAARISVPHNSV</sequence>
<proteinExistence type="predicted"/>
<organism evidence="1 2">
    <name type="scientific">Brachionus plicatilis</name>
    <name type="common">Marine rotifer</name>
    <name type="synonym">Brachionus muelleri</name>
    <dbReference type="NCBI Taxonomy" id="10195"/>
    <lineage>
        <taxon>Eukaryota</taxon>
        <taxon>Metazoa</taxon>
        <taxon>Spiralia</taxon>
        <taxon>Gnathifera</taxon>
        <taxon>Rotifera</taxon>
        <taxon>Eurotatoria</taxon>
        <taxon>Monogononta</taxon>
        <taxon>Pseudotrocha</taxon>
        <taxon>Ploima</taxon>
        <taxon>Brachionidae</taxon>
        <taxon>Brachionus</taxon>
    </lineage>
</organism>
<gene>
    <name evidence="1" type="ORF">BpHYR1_002274</name>
</gene>